<accession>A0A2W5MI12</accession>
<dbReference type="GO" id="GO:0005524">
    <property type="term" value="F:ATP binding"/>
    <property type="evidence" value="ECO:0007669"/>
    <property type="project" value="InterPro"/>
</dbReference>
<reference evidence="2 3" key="1">
    <citation type="submission" date="2017-08" db="EMBL/GenBank/DDBJ databases">
        <title>Infants hospitalized years apart are colonized by the same room-sourced microbial strains.</title>
        <authorList>
            <person name="Brooks B."/>
            <person name="Olm M.R."/>
            <person name="Firek B.A."/>
            <person name="Baker R."/>
            <person name="Thomas B.C."/>
            <person name="Morowitz M.J."/>
            <person name="Banfield J.F."/>
        </authorList>
    </citation>
    <scope>NUCLEOTIDE SEQUENCE [LARGE SCALE GENOMIC DNA]</scope>
    <source>
        <strain evidence="2">S2_005_003_R2_43</strain>
    </source>
</reference>
<dbReference type="SUPFAM" id="SSF53795">
    <property type="entry name" value="PEP carboxykinase-like"/>
    <property type="match status" value="1"/>
</dbReference>
<dbReference type="Gene3D" id="3.40.50.300">
    <property type="entry name" value="P-loop containing nucleotide triphosphate hydrolases"/>
    <property type="match status" value="1"/>
</dbReference>
<dbReference type="GO" id="GO:0000155">
    <property type="term" value="F:phosphorelay sensor kinase activity"/>
    <property type="evidence" value="ECO:0007669"/>
    <property type="project" value="InterPro"/>
</dbReference>
<comment type="caution">
    <text evidence="2">The sequence shown here is derived from an EMBL/GenBank/DDBJ whole genome shotgun (WGS) entry which is preliminary data.</text>
</comment>
<dbReference type="CDD" id="cd01918">
    <property type="entry name" value="HprK_C"/>
    <property type="match status" value="1"/>
</dbReference>
<dbReference type="Proteomes" id="UP000249577">
    <property type="component" value="Unassembled WGS sequence"/>
</dbReference>
<evidence type="ECO:0000313" key="2">
    <source>
        <dbReference type="EMBL" id="PZQ17213.1"/>
    </source>
</evidence>
<name>A0A2W5MI12_ANCNO</name>
<evidence type="ECO:0000259" key="1">
    <source>
        <dbReference type="Pfam" id="PF07475"/>
    </source>
</evidence>
<dbReference type="GO" id="GO:0006109">
    <property type="term" value="P:regulation of carbohydrate metabolic process"/>
    <property type="evidence" value="ECO:0007669"/>
    <property type="project" value="InterPro"/>
</dbReference>
<dbReference type="InterPro" id="IPR011104">
    <property type="entry name" value="Hpr_kin/Pase_C"/>
</dbReference>
<dbReference type="EMBL" id="QFPN01000003">
    <property type="protein sequence ID" value="PZQ17213.1"/>
    <property type="molecule type" value="Genomic_DNA"/>
</dbReference>
<dbReference type="AlphaFoldDB" id="A0A2W5MI12"/>
<organism evidence="2 3">
    <name type="scientific">Ancylobacter novellus</name>
    <name type="common">Thiobacillus novellus</name>
    <dbReference type="NCBI Taxonomy" id="921"/>
    <lineage>
        <taxon>Bacteria</taxon>
        <taxon>Pseudomonadati</taxon>
        <taxon>Pseudomonadota</taxon>
        <taxon>Alphaproteobacteria</taxon>
        <taxon>Hyphomicrobiales</taxon>
        <taxon>Xanthobacteraceae</taxon>
        <taxon>Ancylobacter</taxon>
    </lineage>
</organism>
<feature type="domain" description="HPr kinase/phosphorylase C-terminal" evidence="1">
    <location>
        <begin position="4"/>
        <end position="149"/>
    </location>
</feature>
<evidence type="ECO:0000313" key="3">
    <source>
        <dbReference type="Proteomes" id="UP000249577"/>
    </source>
</evidence>
<gene>
    <name evidence="2" type="ORF">DI565_07545</name>
</gene>
<sequence>MTAAPSTHANCVAIGERGVLIRGEPGSGKSGLSATLVARAREAGRFARLVSDDRTLLRAVHGRLIASPPPALAGLIERRGVGIASEPHLGEIVVGLVVDLVASPDRMPEPEALACAVAGVSLPRVAIDPKDPRSVELILECLILAFNASDCGRFALAFAPQHEKIAPSAS</sequence>
<protein>
    <recommendedName>
        <fullName evidence="1">HPr kinase/phosphorylase C-terminal domain-containing protein</fullName>
    </recommendedName>
</protein>
<dbReference type="Pfam" id="PF07475">
    <property type="entry name" value="Hpr_kinase_C"/>
    <property type="match status" value="1"/>
</dbReference>
<dbReference type="InterPro" id="IPR027417">
    <property type="entry name" value="P-loop_NTPase"/>
</dbReference>
<proteinExistence type="predicted"/>